<protein>
    <submittedName>
        <fullName evidence="2">Uncharacterized protein</fullName>
    </submittedName>
</protein>
<accession>A0A829PRS9</accession>
<comment type="caution">
    <text evidence="2">The sequence shown here is derived from an EMBL/GenBank/DDBJ whole genome shotgun (WGS) entry which is preliminary data.</text>
</comment>
<evidence type="ECO:0000313" key="2">
    <source>
        <dbReference type="EMBL" id="ETZ89818.1"/>
    </source>
</evidence>
<proteinExistence type="predicted"/>
<evidence type="ECO:0000313" key="3">
    <source>
        <dbReference type="Proteomes" id="UP000019854"/>
    </source>
</evidence>
<dbReference type="Proteomes" id="UP000019854">
    <property type="component" value="Unassembled WGS sequence"/>
</dbReference>
<dbReference type="EMBL" id="JAOX01000001">
    <property type="protein sequence ID" value="ETZ89818.1"/>
    <property type="molecule type" value="Genomic_DNA"/>
</dbReference>
<evidence type="ECO:0000256" key="1">
    <source>
        <dbReference type="SAM" id="MobiDB-lite"/>
    </source>
</evidence>
<gene>
    <name evidence="2" type="ORF">L829_3396</name>
</gene>
<reference evidence="2 3" key="1">
    <citation type="submission" date="2014-01" db="EMBL/GenBank/DDBJ databases">
        <authorList>
            <person name="Zelazny A."/>
            <person name="Olivier K."/>
            <person name="Sampaio E.P."/>
            <person name="Holland S.M."/>
            <person name="Tallon L.J."/>
            <person name="Sadzewicz L.K."/>
            <person name="Sengamalay N."/>
            <person name="Fraser C.M."/>
            <person name="Hine E."/>
            <person name="Shefchek K.A."/>
            <person name="Das S.P."/>
            <person name="Shallom S.J."/>
            <person name="Agrawal S."/>
            <person name="Tettelin H."/>
        </authorList>
    </citation>
    <scope>NUCLEOTIDE SEQUENCE [LARGE SCALE GENOMIC DNA]</scope>
    <source>
        <strain evidence="2 3">MAB_030201_1075</strain>
    </source>
</reference>
<organism evidence="2 3">
    <name type="scientific">Mycobacteroides abscessus MAB_030201_1075</name>
    <dbReference type="NCBI Taxonomy" id="1335410"/>
    <lineage>
        <taxon>Bacteria</taxon>
        <taxon>Bacillati</taxon>
        <taxon>Actinomycetota</taxon>
        <taxon>Actinomycetes</taxon>
        <taxon>Mycobacteriales</taxon>
        <taxon>Mycobacteriaceae</taxon>
        <taxon>Mycobacteroides</taxon>
        <taxon>Mycobacteroides abscessus</taxon>
    </lineage>
</organism>
<name>A0A829PRS9_9MYCO</name>
<sequence>MSVAEGDYNNAIAANTNVVGRTALRQAAEVANDAANTPGWPLSWPPPCMRGRATRTSSWS</sequence>
<feature type="region of interest" description="Disordered" evidence="1">
    <location>
        <begin position="32"/>
        <end position="60"/>
    </location>
</feature>
<dbReference type="AlphaFoldDB" id="A0A829PRS9"/>